<dbReference type="AlphaFoldDB" id="A0A2P8HCC7"/>
<organism evidence="2 3">
    <name type="scientific">Chitinophaga niastensis</name>
    <dbReference type="NCBI Taxonomy" id="536980"/>
    <lineage>
        <taxon>Bacteria</taxon>
        <taxon>Pseudomonadati</taxon>
        <taxon>Bacteroidota</taxon>
        <taxon>Chitinophagia</taxon>
        <taxon>Chitinophagales</taxon>
        <taxon>Chitinophagaceae</taxon>
        <taxon>Chitinophaga</taxon>
    </lineage>
</organism>
<dbReference type="RefSeq" id="WP_158267146.1">
    <property type="nucleotide sequence ID" value="NZ_PYAW01000007.1"/>
</dbReference>
<gene>
    <name evidence="2" type="ORF">CLV51_107133</name>
</gene>
<dbReference type="OrthoDB" id="1423116at2"/>
<dbReference type="InterPro" id="IPR013783">
    <property type="entry name" value="Ig-like_fold"/>
</dbReference>
<name>A0A2P8HCC7_CHINA</name>
<sequence>MKRYYIFLLIIILIGACKKETTSTRLVTPTFPVITLKGSALVSAGVGGTYTDPGATVFDSITNTTSPLAPTSNNVDLSTTGFYSVSFNAINVWGYRSAASRMVLVTTVSPADDISGVYHRTSNGATVNIVKVGTGAYQLDNVGGVLNNPAFVFPFFIGFTDASTFQGPPQNTPLGQLSIDNTSITRSGSTIKLKYVVHNPNFGTSVRTFIRN</sequence>
<dbReference type="InterPro" id="IPR032179">
    <property type="entry name" value="Cry22Aa_Ig-like"/>
</dbReference>
<dbReference type="Pfam" id="PF16403">
    <property type="entry name" value="Bact_surface_Ig-like"/>
    <property type="match status" value="1"/>
</dbReference>
<dbReference type="Gene3D" id="2.60.40.10">
    <property type="entry name" value="Immunoglobulins"/>
    <property type="match status" value="1"/>
</dbReference>
<evidence type="ECO:0000259" key="1">
    <source>
        <dbReference type="Pfam" id="PF16403"/>
    </source>
</evidence>
<dbReference type="EMBL" id="PYAW01000007">
    <property type="protein sequence ID" value="PSL43822.1"/>
    <property type="molecule type" value="Genomic_DNA"/>
</dbReference>
<proteinExistence type="predicted"/>
<evidence type="ECO:0000313" key="2">
    <source>
        <dbReference type="EMBL" id="PSL43822.1"/>
    </source>
</evidence>
<keyword evidence="3" id="KW-1185">Reference proteome</keyword>
<evidence type="ECO:0000313" key="3">
    <source>
        <dbReference type="Proteomes" id="UP000240971"/>
    </source>
</evidence>
<dbReference type="Proteomes" id="UP000240971">
    <property type="component" value="Unassembled WGS sequence"/>
</dbReference>
<dbReference type="PROSITE" id="PS51257">
    <property type="entry name" value="PROKAR_LIPOPROTEIN"/>
    <property type="match status" value="1"/>
</dbReference>
<accession>A0A2P8HCC7</accession>
<feature type="domain" description="Pesticidal crystal protein Cry22Aa Ig-like" evidence="1">
    <location>
        <begin position="34"/>
        <end position="105"/>
    </location>
</feature>
<reference evidence="2 3" key="1">
    <citation type="submission" date="2018-03" db="EMBL/GenBank/DDBJ databases">
        <title>Genomic Encyclopedia of Archaeal and Bacterial Type Strains, Phase II (KMG-II): from individual species to whole genera.</title>
        <authorList>
            <person name="Goeker M."/>
        </authorList>
    </citation>
    <scope>NUCLEOTIDE SEQUENCE [LARGE SCALE GENOMIC DNA]</scope>
    <source>
        <strain evidence="2 3">DSM 24859</strain>
    </source>
</reference>
<protein>
    <submittedName>
        <fullName evidence="2">Uncharacterized protein DUF5011</fullName>
    </submittedName>
</protein>
<comment type="caution">
    <text evidence="2">The sequence shown here is derived from an EMBL/GenBank/DDBJ whole genome shotgun (WGS) entry which is preliminary data.</text>
</comment>